<dbReference type="Gene3D" id="1.10.1200.10">
    <property type="entry name" value="ACP-like"/>
    <property type="match status" value="1"/>
</dbReference>
<dbReference type="InterPro" id="IPR009081">
    <property type="entry name" value="PP-bd_ACP"/>
</dbReference>
<dbReference type="SMART" id="SM00823">
    <property type="entry name" value="PKS_PP"/>
    <property type="match status" value="1"/>
</dbReference>
<keyword evidence="5" id="KW-1185">Reference proteome</keyword>
<dbReference type="Proteomes" id="UP001597018">
    <property type="component" value="Unassembled WGS sequence"/>
</dbReference>
<keyword evidence="2" id="KW-0597">Phosphoprotein</keyword>
<dbReference type="InterPro" id="IPR020806">
    <property type="entry name" value="PKS_PP-bd"/>
</dbReference>
<dbReference type="Pfam" id="PF00550">
    <property type="entry name" value="PP-binding"/>
    <property type="match status" value="1"/>
</dbReference>
<feature type="domain" description="Carrier" evidence="3">
    <location>
        <begin position="1"/>
        <end position="77"/>
    </location>
</feature>
<dbReference type="RefSeq" id="WP_263247500.1">
    <property type="nucleotide sequence ID" value="NZ_BAABLT010000008.1"/>
</dbReference>
<dbReference type="PROSITE" id="PS50075">
    <property type="entry name" value="CARRIER"/>
    <property type="match status" value="1"/>
</dbReference>
<evidence type="ECO:0000313" key="5">
    <source>
        <dbReference type="Proteomes" id="UP001597018"/>
    </source>
</evidence>
<reference evidence="5" key="1">
    <citation type="journal article" date="2019" name="Int. J. Syst. Evol. Microbiol.">
        <title>The Global Catalogue of Microorganisms (GCM) 10K type strain sequencing project: providing services to taxonomists for standard genome sequencing and annotation.</title>
        <authorList>
            <consortium name="The Broad Institute Genomics Platform"/>
            <consortium name="The Broad Institute Genome Sequencing Center for Infectious Disease"/>
            <person name="Wu L."/>
            <person name="Ma J."/>
        </authorList>
    </citation>
    <scope>NUCLEOTIDE SEQUENCE [LARGE SCALE GENOMIC DNA]</scope>
    <source>
        <strain evidence="5">CCUG 56401</strain>
    </source>
</reference>
<evidence type="ECO:0000256" key="2">
    <source>
        <dbReference type="ARBA" id="ARBA00022553"/>
    </source>
</evidence>
<sequence length="85" mass="9202">MNSTSYDRLVAILQDVHGVTPEDTTPETTYHDLGVDSLTVVELTLQLQRELGIALEDDELTDDLTLAETASLIDAKLAELSPSSS</sequence>
<dbReference type="SUPFAM" id="SSF47336">
    <property type="entry name" value="ACP-like"/>
    <property type="match status" value="1"/>
</dbReference>
<evidence type="ECO:0000313" key="4">
    <source>
        <dbReference type="EMBL" id="MFD0920011.1"/>
    </source>
</evidence>
<dbReference type="EMBL" id="JBHTIW010000005">
    <property type="protein sequence ID" value="MFD0920011.1"/>
    <property type="molecule type" value="Genomic_DNA"/>
</dbReference>
<keyword evidence="1" id="KW-0596">Phosphopantetheine</keyword>
<dbReference type="InterPro" id="IPR036736">
    <property type="entry name" value="ACP-like_sf"/>
</dbReference>
<evidence type="ECO:0000256" key="1">
    <source>
        <dbReference type="ARBA" id="ARBA00022450"/>
    </source>
</evidence>
<accession>A0ABW3FNB1</accession>
<evidence type="ECO:0000259" key="3">
    <source>
        <dbReference type="PROSITE" id="PS50075"/>
    </source>
</evidence>
<proteinExistence type="predicted"/>
<organism evidence="4 5">
    <name type="scientific">Saccharopolyspora rosea</name>
    <dbReference type="NCBI Taxonomy" id="524884"/>
    <lineage>
        <taxon>Bacteria</taxon>
        <taxon>Bacillati</taxon>
        <taxon>Actinomycetota</taxon>
        <taxon>Actinomycetes</taxon>
        <taxon>Pseudonocardiales</taxon>
        <taxon>Pseudonocardiaceae</taxon>
        <taxon>Saccharopolyspora</taxon>
    </lineage>
</organism>
<gene>
    <name evidence="4" type="ORF">ACFQ16_09680</name>
</gene>
<name>A0ABW3FNB1_9PSEU</name>
<protein>
    <submittedName>
        <fullName evidence="4">Acyl carrier protein</fullName>
    </submittedName>
</protein>
<comment type="caution">
    <text evidence="4">The sequence shown here is derived from an EMBL/GenBank/DDBJ whole genome shotgun (WGS) entry which is preliminary data.</text>
</comment>